<organism evidence="1 2">
    <name type="scientific">Bacillus wiedmannii</name>
    <dbReference type="NCBI Taxonomy" id="1890302"/>
    <lineage>
        <taxon>Bacteria</taxon>
        <taxon>Bacillati</taxon>
        <taxon>Bacillota</taxon>
        <taxon>Bacilli</taxon>
        <taxon>Bacillales</taxon>
        <taxon>Bacillaceae</taxon>
        <taxon>Bacillus</taxon>
        <taxon>Bacillus cereus group</taxon>
    </lineage>
</organism>
<protein>
    <submittedName>
        <fullName evidence="1">Uncharacterized protein</fullName>
    </submittedName>
</protein>
<dbReference type="EMBL" id="FMBG01000021">
    <property type="protein sequence ID" value="SCC63714.1"/>
    <property type="molecule type" value="Genomic_DNA"/>
</dbReference>
<sequence>MVCSFLKLLD</sequence>
<evidence type="ECO:0000313" key="2">
    <source>
        <dbReference type="Proteomes" id="UP000195728"/>
    </source>
</evidence>
<comment type="caution">
    <text evidence="1">The sequence shown here is derived from an EMBL/GenBank/DDBJ whole genome shotgun (WGS) entry which is preliminary data.</text>
</comment>
<dbReference type="Proteomes" id="UP000195728">
    <property type="component" value="Unassembled WGS sequence"/>
</dbReference>
<name>A0AB37YZG1_9BACI</name>
<reference evidence="1 2" key="1">
    <citation type="submission" date="2016-08" db="EMBL/GenBank/DDBJ databases">
        <authorList>
            <person name="Loux V."/>
            <person name="Rue O."/>
        </authorList>
    </citation>
    <scope>NUCLEOTIDE SEQUENCE [LARGE SCALE GENOMIC DNA]</scope>
    <source>
        <strain evidence="1 2">WSBC_10311</strain>
    </source>
</reference>
<accession>A0AB37YZG1</accession>
<gene>
    <name evidence="1" type="ORF">BC10311_05421</name>
</gene>
<proteinExistence type="predicted"/>
<evidence type="ECO:0000313" key="1">
    <source>
        <dbReference type="EMBL" id="SCC63714.1"/>
    </source>
</evidence>